<feature type="non-terminal residue" evidence="2">
    <location>
        <position position="1"/>
    </location>
</feature>
<dbReference type="SUPFAM" id="SSF48371">
    <property type="entry name" value="ARM repeat"/>
    <property type="match status" value="1"/>
</dbReference>
<feature type="region of interest" description="Disordered" evidence="1">
    <location>
        <begin position="14"/>
        <end position="38"/>
    </location>
</feature>
<evidence type="ECO:0000256" key="1">
    <source>
        <dbReference type="SAM" id="MobiDB-lite"/>
    </source>
</evidence>
<proteinExistence type="predicted"/>
<keyword evidence="3" id="KW-1185">Reference proteome</keyword>
<organism evidence="2 3">
    <name type="scientific">Pristionchus mayeri</name>
    <dbReference type="NCBI Taxonomy" id="1317129"/>
    <lineage>
        <taxon>Eukaryota</taxon>
        <taxon>Metazoa</taxon>
        <taxon>Ecdysozoa</taxon>
        <taxon>Nematoda</taxon>
        <taxon>Chromadorea</taxon>
        <taxon>Rhabditida</taxon>
        <taxon>Rhabditina</taxon>
        <taxon>Diplogasteromorpha</taxon>
        <taxon>Diplogasteroidea</taxon>
        <taxon>Neodiplogasteridae</taxon>
        <taxon>Pristionchus</taxon>
    </lineage>
</organism>
<feature type="compositionally biased region" description="Low complexity" evidence="1">
    <location>
        <begin position="16"/>
        <end position="28"/>
    </location>
</feature>
<dbReference type="EMBL" id="BTRK01000003">
    <property type="protein sequence ID" value="GMR40822.1"/>
    <property type="molecule type" value="Genomic_DNA"/>
</dbReference>
<sequence length="751" mass="83717">LALMMDAVVRAPYDAQQPSTSQHQLQQSPAWIESASGQSSHFGTLPEAAIAAPMDWQMQQQLLQTQQQQQNILMTGGRSMRQQLAAMRLANTAEWAGGVGGGAAAAAGPVPASPARSPSVLSHQSEISGLSGMTACSNLSTMTGLTVRTDYSEAELNRVAHEKMLRQVAEQQQQPASGVSSASSLTAAADPDETPDEQYIRNMLASSDPQKVFEWTALENSKTQPMYRSYRKMVLRVYAKKDFTPPNRPGCFKMLKLLADYYPQLMRKILEDLWADLQDCSGKDRTDTLHSLYDCASATPEAVANLLRHPPRARSGRPEFSIRDVVQCVDHRGDDSVTAARILVRLAEPQLHYEDIRKRAITDDGLRRLLFAFLHEKDVSPNKRIILMEAVKKYNKKSELIKMEGVASILRFLNKEADENGAPVPDCTLVRVEKEEPLLHHVLCFLRSLVVPRRRDACAVGASRNRDAFVEQLARHNGVQILSSWLDHGSTRLLHEIASILGALSSSKQLMGKDLSIAIRSVIQLLGTDDPTFTTHLITFLKNVAALSPAHKRSSIDSSVCSELLQFMNKWMIATERETRAVQERWYVSALYAAVETLDVLTESDAQHANTAALDALIKARELAVPVLLRIATFDFLYPEIRSMADPQGRNVAFDRAFDALSPDARLAELRTKYYAMNVLQRMCMLVSHVSALGLSDVKDPLHGEALVVMLWRRMWDMYRQVFLLNSKPTSKTWRRGEEDIAPVVSTIRCV</sequence>
<reference evidence="3" key="1">
    <citation type="submission" date="2022-10" db="EMBL/GenBank/DDBJ databases">
        <title>Genome assembly of Pristionchus species.</title>
        <authorList>
            <person name="Yoshida K."/>
            <person name="Sommer R.J."/>
        </authorList>
    </citation>
    <scope>NUCLEOTIDE SEQUENCE [LARGE SCALE GENOMIC DNA]</scope>
    <source>
        <strain evidence="3">RS5460</strain>
    </source>
</reference>
<evidence type="ECO:0000313" key="3">
    <source>
        <dbReference type="Proteomes" id="UP001328107"/>
    </source>
</evidence>
<protein>
    <submittedName>
        <fullName evidence="2">Uncharacterized protein</fullName>
    </submittedName>
</protein>
<dbReference type="Proteomes" id="UP001328107">
    <property type="component" value="Unassembled WGS sequence"/>
</dbReference>
<feature type="non-terminal residue" evidence="2">
    <location>
        <position position="751"/>
    </location>
</feature>
<accession>A0AAN4ZGL3</accession>
<gene>
    <name evidence="2" type="ORF">PMAYCL1PPCAC_11017</name>
</gene>
<feature type="compositionally biased region" description="Polar residues" evidence="1">
    <location>
        <begin position="169"/>
        <end position="186"/>
    </location>
</feature>
<feature type="region of interest" description="Disordered" evidence="1">
    <location>
        <begin position="166"/>
        <end position="193"/>
    </location>
</feature>
<comment type="caution">
    <text evidence="2">The sequence shown here is derived from an EMBL/GenBank/DDBJ whole genome shotgun (WGS) entry which is preliminary data.</text>
</comment>
<dbReference type="InterPro" id="IPR016024">
    <property type="entry name" value="ARM-type_fold"/>
</dbReference>
<evidence type="ECO:0000313" key="2">
    <source>
        <dbReference type="EMBL" id="GMR40822.1"/>
    </source>
</evidence>
<dbReference type="Gene3D" id="1.25.10.10">
    <property type="entry name" value="Leucine-rich Repeat Variant"/>
    <property type="match status" value="1"/>
</dbReference>
<name>A0AAN4ZGL3_9BILA</name>
<dbReference type="InterPro" id="IPR011989">
    <property type="entry name" value="ARM-like"/>
</dbReference>
<dbReference type="AlphaFoldDB" id="A0AAN4ZGL3"/>